<dbReference type="Proteomes" id="UP000236291">
    <property type="component" value="Unassembled WGS sequence"/>
</dbReference>
<feature type="chain" id="PRO_5014403678" evidence="4">
    <location>
        <begin position="30"/>
        <end position="196"/>
    </location>
</feature>
<gene>
    <name evidence="6" type="ORF">L195_g031507</name>
</gene>
<protein>
    <submittedName>
        <fullName evidence="6">LRR receptor-like kinase resistance protein</fullName>
    </submittedName>
</protein>
<dbReference type="AlphaFoldDB" id="A0A2K3LAL0"/>
<accession>A0A2K3LAL0</accession>
<keyword evidence="2 4" id="KW-0732">Signal</keyword>
<keyword evidence="6" id="KW-0675">Receptor</keyword>
<dbReference type="STRING" id="57577.A0A2K3LAL0"/>
<evidence type="ECO:0000313" key="7">
    <source>
        <dbReference type="Proteomes" id="UP000236291"/>
    </source>
</evidence>
<dbReference type="Gene3D" id="3.80.10.10">
    <property type="entry name" value="Ribonuclease Inhibitor"/>
    <property type="match status" value="2"/>
</dbReference>
<keyword evidence="6" id="KW-0418">Kinase</keyword>
<dbReference type="SUPFAM" id="SSF52058">
    <property type="entry name" value="L domain-like"/>
    <property type="match status" value="1"/>
</dbReference>
<proteinExistence type="predicted"/>
<dbReference type="PANTHER" id="PTHR48060">
    <property type="entry name" value="DNA DAMAGE-REPAIR/TOLERATION PROTEIN DRT100"/>
    <property type="match status" value="1"/>
</dbReference>
<dbReference type="InterPro" id="IPR013210">
    <property type="entry name" value="LRR_N_plant-typ"/>
</dbReference>
<feature type="signal peptide" evidence="4">
    <location>
        <begin position="1"/>
        <end position="29"/>
    </location>
</feature>
<feature type="domain" description="Leucine-rich repeat-containing N-terminal plant-type" evidence="5">
    <location>
        <begin position="31"/>
        <end position="74"/>
    </location>
</feature>
<keyword evidence="3" id="KW-0677">Repeat</keyword>
<comment type="caution">
    <text evidence="6">The sequence shown here is derived from an EMBL/GenBank/DDBJ whole genome shotgun (WGS) entry which is preliminary data.</text>
</comment>
<evidence type="ECO:0000256" key="4">
    <source>
        <dbReference type="SAM" id="SignalP"/>
    </source>
</evidence>
<evidence type="ECO:0000313" key="6">
    <source>
        <dbReference type="EMBL" id="PNX75569.1"/>
    </source>
</evidence>
<organism evidence="6 7">
    <name type="scientific">Trifolium pratense</name>
    <name type="common">Red clover</name>
    <dbReference type="NCBI Taxonomy" id="57577"/>
    <lineage>
        <taxon>Eukaryota</taxon>
        <taxon>Viridiplantae</taxon>
        <taxon>Streptophyta</taxon>
        <taxon>Embryophyta</taxon>
        <taxon>Tracheophyta</taxon>
        <taxon>Spermatophyta</taxon>
        <taxon>Magnoliopsida</taxon>
        <taxon>eudicotyledons</taxon>
        <taxon>Gunneridae</taxon>
        <taxon>Pentapetalae</taxon>
        <taxon>rosids</taxon>
        <taxon>fabids</taxon>
        <taxon>Fabales</taxon>
        <taxon>Fabaceae</taxon>
        <taxon>Papilionoideae</taxon>
        <taxon>50 kb inversion clade</taxon>
        <taxon>NPAAA clade</taxon>
        <taxon>Hologalegina</taxon>
        <taxon>IRL clade</taxon>
        <taxon>Trifolieae</taxon>
        <taxon>Trifolium</taxon>
    </lineage>
</organism>
<dbReference type="InterPro" id="IPR032675">
    <property type="entry name" value="LRR_dom_sf"/>
</dbReference>
<sequence>MANIQKSIASVFYILLLLISLLPLKITSSLKTEAEALVKWKNNLSPPLPFPSPLNSWSLTNHINLCNWDAVVCDNTNATVLEINLSNANLSGTLTGLDFASLPNLTLLNLNNNRFHGSITSTIGNLSTLTFLDLGNNLFEGTLPSELGQLKELQHVSFYNNNFNGTIPYQLTNLPKVSYLELGANFFVSSLGWSKY</sequence>
<reference evidence="6 7" key="1">
    <citation type="journal article" date="2014" name="Am. J. Bot.">
        <title>Genome assembly and annotation for red clover (Trifolium pratense; Fabaceae).</title>
        <authorList>
            <person name="Istvanek J."/>
            <person name="Jaros M."/>
            <person name="Krenek A."/>
            <person name="Repkova J."/>
        </authorList>
    </citation>
    <scope>NUCLEOTIDE SEQUENCE [LARGE SCALE GENOMIC DNA]</scope>
    <source>
        <strain evidence="7">cv. Tatra</strain>
        <tissue evidence="6">Young leaves</tissue>
    </source>
</reference>
<evidence type="ECO:0000259" key="5">
    <source>
        <dbReference type="Pfam" id="PF08263"/>
    </source>
</evidence>
<keyword evidence="1" id="KW-0433">Leucine-rich repeat</keyword>
<name>A0A2K3LAL0_TRIPR</name>
<evidence type="ECO:0000256" key="3">
    <source>
        <dbReference type="ARBA" id="ARBA00022737"/>
    </source>
</evidence>
<evidence type="ECO:0000256" key="1">
    <source>
        <dbReference type="ARBA" id="ARBA00022614"/>
    </source>
</evidence>
<dbReference type="Pfam" id="PF00560">
    <property type="entry name" value="LRR_1"/>
    <property type="match status" value="3"/>
</dbReference>
<dbReference type="FunFam" id="3.80.10.10:FF:000488">
    <property type="entry name" value="MDIS1-interacting receptor like kinase 2"/>
    <property type="match status" value="1"/>
</dbReference>
<dbReference type="EMBL" id="ASHM01029235">
    <property type="protein sequence ID" value="PNX75569.1"/>
    <property type="molecule type" value="Genomic_DNA"/>
</dbReference>
<reference evidence="6 7" key="2">
    <citation type="journal article" date="2017" name="Front. Plant Sci.">
        <title>Gene Classification and Mining of Molecular Markers Useful in Red Clover (Trifolium pratense) Breeding.</title>
        <authorList>
            <person name="Istvanek J."/>
            <person name="Dluhosova J."/>
            <person name="Dluhos P."/>
            <person name="Patkova L."/>
            <person name="Nedelnik J."/>
            <person name="Repkova J."/>
        </authorList>
    </citation>
    <scope>NUCLEOTIDE SEQUENCE [LARGE SCALE GENOMIC DNA]</scope>
    <source>
        <strain evidence="7">cv. Tatra</strain>
        <tissue evidence="6">Young leaves</tissue>
    </source>
</reference>
<dbReference type="GO" id="GO:0016301">
    <property type="term" value="F:kinase activity"/>
    <property type="evidence" value="ECO:0007669"/>
    <property type="project" value="UniProtKB-KW"/>
</dbReference>
<dbReference type="Pfam" id="PF08263">
    <property type="entry name" value="LRRNT_2"/>
    <property type="match status" value="1"/>
</dbReference>
<keyword evidence="6" id="KW-0808">Transferase</keyword>
<dbReference type="InterPro" id="IPR053211">
    <property type="entry name" value="DNA_repair-toleration"/>
</dbReference>
<dbReference type="PANTHER" id="PTHR48060:SF24">
    <property type="entry name" value="NON-SPECIFIC SERINE_THREONINE PROTEIN KINASE"/>
    <property type="match status" value="1"/>
</dbReference>
<evidence type="ECO:0000256" key="2">
    <source>
        <dbReference type="ARBA" id="ARBA00022729"/>
    </source>
</evidence>
<dbReference type="InterPro" id="IPR001611">
    <property type="entry name" value="Leu-rich_rpt"/>
</dbReference>